<accession>A0A1G2B4C3</accession>
<keyword evidence="3" id="KW-0255">Endonuclease</keyword>
<dbReference type="InterPro" id="IPR035901">
    <property type="entry name" value="GIY-YIG_endonuc_sf"/>
</dbReference>
<dbReference type="PROSITE" id="PS50164">
    <property type="entry name" value="GIY_YIG"/>
    <property type="match status" value="1"/>
</dbReference>
<gene>
    <name evidence="3" type="ORF">A2898_02125</name>
</gene>
<evidence type="ECO:0000259" key="2">
    <source>
        <dbReference type="PROSITE" id="PS50164"/>
    </source>
</evidence>
<reference evidence="3 4" key="1">
    <citation type="journal article" date="2016" name="Nat. Commun.">
        <title>Thousands of microbial genomes shed light on interconnected biogeochemical processes in an aquifer system.</title>
        <authorList>
            <person name="Anantharaman K."/>
            <person name="Brown C.T."/>
            <person name="Hug L.A."/>
            <person name="Sharon I."/>
            <person name="Castelle C.J."/>
            <person name="Probst A.J."/>
            <person name="Thomas B.C."/>
            <person name="Singh A."/>
            <person name="Wilkins M.J."/>
            <person name="Karaoz U."/>
            <person name="Brodie E.L."/>
            <person name="Williams K.H."/>
            <person name="Hubbard S.S."/>
            <person name="Banfield J.F."/>
        </authorList>
    </citation>
    <scope>NUCLEOTIDE SEQUENCE [LARGE SCALE GENOMIC DNA]</scope>
</reference>
<keyword evidence="3" id="KW-0540">Nuclease</keyword>
<evidence type="ECO:0000313" key="3">
    <source>
        <dbReference type="EMBL" id="OGY84041.1"/>
    </source>
</evidence>
<dbReference type="Pfam" id="PF01541">
    <property type="entry name" value="GIY-YIG"/>
    <property type="match status" value="1"/>
</dbReference>
<comment type="caution">
    <text evidence="3">The sequence shown here is derived from an EMBL/GenBank/DDBJ whole genome shotgun (WGS) entry which is preliminary data.</text>
</comment>
<dbReference type="STRING" id="1798543.A2898_02125"/>
<dbReference type="InterPro" id="IPR050190">
    <property type="entry name" value="UPF0213_domain"/>
</dbReference>
<dbReference type="CDD" id="cd10456">
    <property type="entry name" value="GIY-YIG_UPF0213"/>
    <property type="match status" value="1"/>
</dbReference>
<dbReference type="InterPro" id="IPR000305">
    <property type="entry name" value="GIY-YIG_endonuc"/>
</dbReference>
<evidence type="ECO:0000256" key="1">
    <source>
        <dbReference type="ARBA" id="ARBA00007435"/>
    </source>
</evidence>
<protein>
    <submittedName>
        <fullName evidence="3">Endonuclease</fullName>
    </submittedName>
</protein>
<dbReference type="GO" id="GO:0004519">
    <property type="term" value="F:endonuclease activity"/>
    <property type="evidence" value="ECO:0007669"/>
    <property type="project" value="UniProtKB-KW"/>
</dbReference>
<dbReference type="SUPFAM" id="SSF82771">
    <property type="entry name" value="GIY-YIG endonuclease"/>
    <property type="match status" value="1"/>
</dbReference>
<dbReference type="EMBL" id="MHKE01000012">
    <property type="protein sequence ID" value="OGY84041.1"/>
    <property type="molecule type" value="Genomic_DNA"/>
</dbReference>
<keyword evidence="3" id="KW-0378">Hydrolase</keyword>
<evidence type="ECO:0000313" key="4">
    <source>
        <dbReference type="Proteomes" id="UP000179164"/>
    </source>
</evidence>
<dbReference type="Proteomes" id="UP000179164">
    <property type="component" value="Unassembled WGS sequence"/>
</dbReference>
<dbReference type="PANTHER" id="PTHR34477:SF1">
    <property type="entry name" value="UPF0213 PROTEIN YHBQ"/>
    <property type="match status" value="1"/>
</dbReference>
<organism evidence="3 4">
    <name type="scientific">Candidatus Kerfeldbacteria bacterium RIFCSPLOWO2_01_FULL_48_11</name>
    <dbReference type="NCBI Taxonomy" id="1798543"/>
    <lineage>
        <taxon>Bacteria</taxon>
        <taxon>Candidatus Kerfeldiibacteriota</taxon>
    </lineage>
</organism>
<dbReference type="AlphaFoldDB" id="A0A1G2B4C3"/>
<sequence>MYSVYIVRCADGTFYTGITVDLKRRIIEHNSLKLGARYTRTRRPVKLVYAKKYRTRSMASKAEARIKALPRREKLKVIQRGK</sequence>
<dbReference type="Gene3D" id="3.40.1440.10">
    <property type="entry name" value="GIY-YIG endonuclease"/>
    <property type="match status" value="1"/>
</dbReference>
<proteinExistence type="inferred from homology"/>
<name>A0A1G2B4C3_9BACT</name>
<dbReference type="PANTHER" id="PTHR34477">
    <property type="entry name" value="UPF0213 PROTEIN YHBQ"/>
    <property type="match status" value="1"/>
</dbReference>
<feature type="domain" description="GIY-YIG" evidence="2">
    <location>
        <begin position="1"/>
        <end position="77"/>
    </location>
</feature>
<comment type="similarity">
    <text evidence="1">Belongs to the UPF0213 family.</text>
</comment>